<evidence type="ECO:0000313" key="3">
    <source>
        <dbReference type="Proteomes" id="UP001491310"/>
    </source>
</evidence>
<dbReference type="PROSITE" id="PS01159">
    <property type="entry name" value="WW_DOMAIN_1"/>
    <property type="match status" value="1"/>
</dbReference>
<dbReference type="Proteomes" id="UP001491310">
    <property type="component" value="Unassembled WGS sequence"/>
</dbReference>
<comment type="caution">
    <text evidence="2">The sequence shown here is derived from an EMBL/GenBank/DDBJ whole genome shotgun (WGS) entry which is preliminary data.</text>
</comment>
<dbReference type="Gene3D" id="2.20.70.10">
    <property type="match status" value="1"/>
</dbReference>
<evidence type="ECO:0000259" key="1">
    <source>
        <dbReference type="PROSITE" id="PS50020"/>
    </source>
</evidence>
<organism evidence="2 3">
    <name type="scientific">Coccomyxa subellipsoidea</name>
    <dbReference type="NCBI Taxonomy" id="248742"/>
    <lineage>
        <taxon>Eukaryota</taxon>
        <taxon>Viridiplantae</taxon>
        <taxon>Chlorophyta</taxon>
        <taxon>core chlorophytes</taxon>
        <taxon>Trebouxiophyceae</taxon>
        <taxon>Trebouxiophyceae incertae sedis</taxon>
        <taxon>Coccomyxaceae</taxon>
        <taxon>Coccomyxa</taxon>
    </lineage>
</organism>
<proteinExistence type="predicted"/>
<reference evidence="2 3" key="1">
    <citation type="journal article" date="2024" name="Nat. Commun.">
        <title>Phylogenomics reveals the evolutionary origins of lichenization in chlorophyte algae.</title>
        <authorList>
            <person name="Puginier C."/>
            <person name="Libourel C."/>
            <person name="Otte J."/>
            <person name="Skaloud P."/>
            <person name="Haon M."/>
            <person name="Grisel S."/>
            <person name="Petersen M."/>
            <person name="Berrin J.G."/>
            <person name="Delaux P.M."/>
            <person name="Dal Grande F."/>
            <person name="Keller J."/>
        </authorList>
    </citation>
    <scope>NUCLEOTIDE SEQUENCE [LARGE SCALE GENOMIC DNA]</scope>
    <source>
        <strain evidence="2 3">SAG 216-7</strain>
    </source>
</reference>
<dbReference type="Pfam" id="PF00397">
    <property type="entry name" value="WW"/>
    <property type="match status" value="1"/>
</dbReference>
<dbReference type="SUPFAM" id="SSF51045">
    <property type="entry name" value="WW domain"/>
    <property type="match status" value="1"/>
</dbReference>
<gene>
    <name evidence="2" type="ORF">WJX75_005107</name>
</gene>
<protein>
    <recommendedName>
        <fullName evidence="1">WW domain-containing protein</fullName>
    </recommendedName>
</protein>
<evidence type="ECO:0000313" key="2">
    <source>
        <dbReference type="EMBL" id="KAK9902758.1"/>
    </source>
</evidence>
<accession>A0ABR2YD20</accession>
<dbReference type="PROSITE" id="PS50020">
    <property type="entry name" value="WW_DOMAIN_2"/>
    <property type="match status" value="1"/>
</dbReference>
<dbReference type="Gene3D" id="2.30.30.240">
    <property type="entry name" value="PRC-barrel domain"/>
    <property type="match status" value="1"/>
</dbReference>
<dbReference type="InterPro" id="IPR001202">
    <property type="entry name" value="WW_dom"/>
</dbReference>
<sequence length="477" mass="52073">MIWSIGHKSSQKASISTIKHQRLRPPSDLIGYTAKTARRRKHVGVVEEVVYPGDCELSPPNLLVINSNPDHGYGPEHHQIPYVEGIVRSADAQERLVLVDPPLGLLDLGRQQAALQFLEPLLEEFIAEANAAAAAAGGSEQGPDAAPPTLAQSDMPDVAAKPHLASAATGPEQARALRPDLAARTMPTRAALQAAGRADIVRAVRAAGGSLAVAQRLGLRSRRRPVGFWDSTDNLDEELSHFVAGQWVALQDVATGATYYYNLVTARTQWDEPIRPQKVALDDEGSFLVVEDEADRVMPSRNAVLSAARFDLHHAIQYCGGYRAVGDMLDRPSAWPRFQSLCDPGALKSEIEAFLKEQGRPEGMMPPAAALAEANRHDLLNAINKAGGFHAVAERLGWATQRRERAAMRDADAAAAELAEYLRQLPWSFRARMPTHAQLRSAGRHDLRYALQMHGSAELAQRLGLPPNRRGRRPNID</sequence>
<dbReference type="CDD" id="cd00201">
    <property type="entry name" value="WW"/>
    <property type="match status" value="1"/>
</dbReference>
<name>A0ABR2YD20_9CHLO</name>
<dbReference type="SMART" id="SM00456">
    <property type="entry name" value="WW"/>
    <property type="match status" value="1"/>
</dbReference>
<dbReference type="EMBL" id="JALJOT010000015">
    <property type="protein sequence ID" value="KAK9902758.1"/>
    <property type="molecule type" value="Genomic_DNA"/>
</dbReference>
<feature type="domain" description="WW" evidence="1">
    <location>
        <begin position="247"/>
        <end position="275"/>
    </location>
</feature>
<keyword evidence="3" id="KW-1185">Reference proteome</keyword>
<dbReference type="InterPro" id="IPR036020">
    <property type="entry name" value="WW_dom_sf"/>
</dbReference>